<dbReference type="EMBL" id="CM041549">
    <property type="protein sequence ID" value="KAI3357533.1"/>
    <property type="molecule type" value="Genomic_DNA"/>
</dbReference>
<reference evidence="1" key="1">
    <citation type="submission" date="2022-04" db="EMBL/GenBank/DDBJ databases">
        <title>Jade perch genome.</title>
        <authorList>
            <person name="Chao B."/>
        </authorList>
    </citation>
    <scope>NUCLEOTIDE SEQUENCE</scope>
    <source>
        <strain evidence="1">CB-2022</strain>
    </source>
</reference>
<evidence type="ECO:0000313" key="1">
    <source>
        <dbReference type="EMBL" id="KAI3357533.1"/>
    </source>
</evidence>
<sequence length="245" mass="28340">MFVHLKQTYKADFAEIPGKYAIPENYKVLKELGHGRYGNVFKCFKQDTAETVALKVLKRRHSKHRKATEVLILEKLRCLDPDKYNIVRCHEWFHRNDQTFVVFEVLDMSLYDYMCRTKRKPLPLNGIRIIIKDVATALNALKDIGLIHTDLKMDNIMLVDHQKQPFRVKIIDFGLSIQTSEARPGKEVQPLWHRSPEVILGQQFTEAIDVWALGSVVAEMLLGFALFPGKCEYDVVSTLACLFLY</sequence>
<evidence type="ECO:0000313" key="2">
    <source>
        <dbReference type="Proteomes" id="UP000831701"/>
    </source>
</evidence>
<proteinExistence type="predicted"/>
<gene>
    <name evidence="1" type="ORF">L3Q82_015943</name>
</gene>
<protein>
    <submittedName>
        <fullName evidence="1">Uncharacterized protein</fullName>
    </submittedName>
</protein>
<dbReference type="Proteomes" id="UP000831701">
    <property type="component" value="Chromosome 19"/>
</dbReference>
<name>A0ACB8VSN4_9TELE</name>
<keyword evidence="2" id="KW-1185">Reference proteome</keyword>
<comment type="caution">
    <text evidence="1">The sequence shown here is derived from an EMBL/GenBank/DDBJ whole genome shotgun (WGS) entry which is preliminary data.</text>
</comment>
<feature type="non-terminal residue" evidence="1">
    <location>
        <position position="245"/>
    </location>
</feature>
<organism evidence="1 2">
    <name type="scientific">Scortum barcoo</name>
    <name type="common">barcoo grunter</name>
    <dbReference type="NCBI Taxonomy" id="214431"/>
    <lineage>
        <taxon>Eukaryota</taxon>
        <taxon>Metazoa</taxon>
        <taxon>Chordata</taxon>
        <taxon>Craniata</taxon>
        <taxon>Vertebrata</taxon>
        <taxon>Euteleostomi</taxon>
        <taxon>Actinopterygii</taxon>
        <taxon>Neopterygii</taxon>
        <taxon>Teleostei</taxon>
        <taxon>Neoteleostei</taxon>
        <taxon>Acanthomorphata</taxon>
        <taxon>Eupercaria</taxon>
        <taxon>Centrarchiformes</taxon>
        <taxon>Terapontoidei</taxon>
        <taxon>Terapontidae</taxon>
        <taxon>Scortum</taxon>
    </lineage>
</organism>
<accession>A0ACB8VSN4</accession>